<evidence type="ECO:0000313" key="3">
    <source>
        <dbReference type="Proteomes" id="UP001470230"/>
    </source>
</evidence>
<comment type="caution">
    <text evidence="2">The sequence shown here is derived from an EMBL/GenBank/DDBJ whole genome shotgun (WGS) entry which is preliminary data.</text>
</comment>
<reference evidence="2 3" key="1">
    <citation type="submission" date="2024-04" db="EMBL/GenBank/DDBJ databases">
        <title>Tritrichomonas musculus Genome.</title>
        <authorList>
            <person name="Alves-Ferreira E."/>
            <person name="Grigg M."/>
            <person name="Lorenzi H."/>
            <person name="Galac M."/>
        </authorList>
    </citation>
    <scope>NUCLEOTIDE SEQUENCE [LARGE SCALE GENOMIC DNA]</scope>
    <source>
        <strain evidence="2 3">EAF2021</strain>
    </source>
</reference>
<feature type="region of interest" description="Disordered" evidence="1">
    <location>
        <begin position="1"/>
        <end position="24"/>
    </location>
</feature>
<dbReference type="EMBL" id="JAPFFF010000008">
    <property type="protein sequence ID" value="KAK8884097.1"/>
    <property type="molecule type" value="Genomic_DNA"/>
</dbReference>
<evidence type="ECO:0000313" key="2">
    <source>
        <dbReference type="EMBL" id="KAK8884097.1"/>
    </source>
</evidence>
<accession>A0ABR2JZG7</accession>
<name>A0ABR2JZG7_9EUKA</name>
<dbReference type="Proteomes" id="UP001470230">
    <property type="component" value="Unassembled WGS sequence"/>
</dbReference>
<gene>
    <name evidence="2" type="ORF">M9Y10_043202</name>
</gene>
<sequence length="61" mass="6740">MSNKSSTCNSDDPGSDDINTSLPNINDEESIHELAKEISSSPEDNKIQMPIMFQVKKVESN</sequence>
<organism evidence="2 3">
    <name type="scientific">Tritrichomonas musculus</name>
    <dbReference type="NCBI Taxonomy" id="1915356"/>
    <lineage>
        <taxon>Eukaryota</taxon>
        <taxon>Metamonada</taxon>
        <taxon>Parabasalia</taxon>
        <taxon>Tritrichomonadida</taxon>
        <taxon>Tritrichomonadidae</taxon>
        <taxon>Tritrichomonas</taxon>
    </lineage>
</organism>
<keyword evidence="3" id="KW-1185">Reference proteome</keyword>
<evidence type="ECO:0000256" key="1">
    <source>
        <dbReference type="SAM" id="MobiDB-lite"/>
    </source>
</evidence>
<protein>
    <submittedName>
        <fullName evidence="2">Uncharacterized protein</fullName>
    </submittedName>
</protein>
<proteinExistence type="predicted"/>